<dbReference type="EMBL" id="BMAO01010519">
    <property type="protein sequence ID" value="GFQ67714.1"/>
    <property type="molecule type" value="Genomic_DNA"/>
</dbReference>
<accession>A0A8X6KAL5</accession>
<gene>
    <name evidence="1" type="ORF">TNCT_605861</name>
</gene>
<evidence type="ECO:0000313" key="2">
    <source>
        <dbReference type="Proteomes" id="UP000887116"/>
    </source>
</evidence>
<organism evidence="1 2">
    <name type="scientific">Trichonephila clavata</name>
    <name type="common">Joro spider</name>
    <name type="synonym">Nephila clavata</name>
    <dbReference type="NCBI Taxonomy" id="2740835"/>
    <lineage>
        <taxon>Eukaryota</taxon>
        <taxon>Metazoa</taxon>
        <taxon>Ecdysozoa</taxon>
        <taxon>Arthropoda</taxon>
        <taxon>Chelicerata</taxon>
        <taxon>Arachnida</taxon>
        <taxon>Araneae</taxon>
        <taxon>Araneomorphae</taxon>
        <taxon>Entelegynae</taxon>
        <taxon>Araneoidea</taxon>
        <taxon>Nephilidae</taxon>
        <taxon>Trichonephila</taxon>
    </lineage>
</organism>
<sequence>MKTNEKTPQFLIIYFDESPLIPDLPSEEGFYLACVPYFIRPRSFGYKIFGVTQISRATSQSFSLNEYSKMKTFYKIVFHQPTVMTALAVMPYVQSSNP</sequence>
<proteinExistence type="predicted"/>
<dbReference type="Proteomes" id="UP000887116">
    <property type="component" value="Unassembled WGS sequence"/>
</dbReference>
<evidence type="ECO:0000313" key="1">
    <source>
        <dbReference type="EMBL" id="GFQ67714.1"/>
    </source>
</evidence>
<name>A0A8X6KAL5_TRICU</name>
<reference evidence="1" key="1">
    <citation type="submission" date="2020-07" db="EMBL/GenBank/DDBJ databases">
        <title>Multicomponent nature underlies the extraordinary mechanical properties of spider dragline silk.</title>
        <authorList>
            <person name="Kono N."/>
            <person name="Nakamura H."/>
            <person name="Mori M."/>
            <person name="Yoshida Y."/>
            <person name="Ohtoshi R."/>
            <person name="Malay A.D."/>
            <person name="Moran D.A.P."/>
            <person name="Tomita M."/>
            <person name="Numata K."/>
            <person name="Arakawa K."/>
        </authorList>
    </citation>
    <scope>NUCLEOTIDE SEQUENCE</scope>
</reference>
<comment type="caution">
    <text evidence="1">The sequence shown here is derived from an EMBL/GenBank/DDBJ whole genome shotgun (WGS) entry which is preliminary data.</text>
</comment>
<keyword evidence="2" id="KW-1185">Reference proteome</keyword>
<dbReference type="AlphaFoldDB" id="A0A8X6KAL5"/>
<protein>
    <submittedName>
        <fullName evidence="1">Uncharacterized protein</fullName>
    </submittedName>
</protein>